<evidence type="ECO:0000259" key="1">
    <source>
        <dbReference type="Pfam" id="PF01548"/>
    </source>
</evidence>
<accession>A0A1I1FIS3</accession>
<dbReference type="InterPro" id="IPR002525">
    <property type="entry name" value="Transp_IS110-like_N"/>
</dbReference>
<dbReference type="Pfam" id="PF02371">
    <property type="entry name" value="Transposase_20"/>
    <property type="match status" value="1"/>
</dbReference>
<dbReference type="EMBL" id="FOLG01000002">
    <property type="protein sequence ID" value="SFB99204.1"/>
    <property type="molecule type" value="Genomic_DNA"/>
</dbReference>
<evidence type="ECO:0000313" key="3">
    <source>
        <dbReference type="EMBL" id="SFB99204.1"/>
    </source>
</evidence>
<proteinExistence type="predicted"/>
<dbReference type="GO" id="GO:0006313">
    <property type="term" value="P:DNA transposition"/>
    <property type="evidence" value="ECO:0007669"/>
    <property type="project" value="InterPro"/>
</dbReference>
<gene>
    <name evidence="3" type="ORF">SAMN04488094_102169</name>
</gene>
<evidence type="ECO:0000259" key="2">
    <source>
        <dbReference type="Pfam" id="PF02371"/>
    </source>
</evidence>
<dbReference type="RefSeq" id="WP_093359549.1">
    <property type="nucleotide sequence ID" value="NZ_FOLG01000002.1"/>
</dbReference>
<keyword evidence="4" id="KW-1185">Reference proteome</keyword>
<dbReference type="PANTHER" id="PTHR33055:SF13">
    <property type="entry name" value="TRANSPOSASE"/>
    <property type="match status" value="1"/>
</dbReference>
<evidence type="ECO:0000313" key="4">
    <source>
        <dbReference type="Proteomes" id="UP000198728"/>
    </source>
</evidence>
<reference evidence="3 4" key="1">
    <citation type="submission" date="2016-10" db="EMBL/GenBank/DDBJ databases">
        <authorList>
            <person name="de Groot N.N."/>
        </authorList>
    </citation>
    <scope>NUCLEOTIDE SEQUENCE [LARGE SCALE GENOMIC DNA]</scope>
    <source>
        <strain evidence="3 4">DSM 19548</strain>
    </source>
</reference>
<organism evidence="3 4">
    <name type="scientific">Tropicimonas isoalkanivorans</name>
    <dbReference type="NCBI Taxonomy" id="441112"/>
    <lineage>
        <taxon>Bacteria</taxon>
        <taxon>Pseudomonadati</taxon>
        <taxon>Pseudomonadota</taxon>
        <taxon>Alphaproteobacteria</taxon>
        <taxon>Rhodobacterales</taxon>
        <taxon>Roseobacteraceae</taxon>
        <taxon>Tropicimonas</taxon>
    </lineage>
</organism>
<dbReference type="PANTHER" id="PTHR33055">
    <property type="entry name" value="TRANSPOSASE FOR INSERTION SEQUENCE ELEMENT IS1111A"/>
    <property type="match status" value="1"/>
</dbReference>
<dbReference type="STRING" id="441112.SAMN04488094_102169"/>
<dbReference type="Proteomes" id="UP000198728">
    <property type="component" value="Unassembled WGS sequence"/>
</dbReference>
<dbReference type="Pfam" id="PF01548">
    <property type="entry name" value="DEDD_Tnp_IS110"/>
    <property type="match status" value="1"/>
</dbReference>
<protein>
    <submittedName>
        <fullName evidence="3">Transposase</fullName>
    </submittedName>
</protein>
<dbReference type="AlphaFoldDB" id="A0A1I1FIS3"/>
<dbReference type="NCBIfam" id="NF033542">
    <property type="entry name" value="transpos_IS110"/>
    <property type="match status" value="1"/>
</dbReference>
<dbReference type="InterPro" id="IPR047650">
    <property type="entry name" value="Transpos_IS110"/>
</dbReference>
<name>A0A1I1FIS3_9RHOB</name>
<dbReference type="InterPro" id="IPR003346">
    <property type="entry name" value="Transposase_20"/>
</dbReference>
<sequence length="311" mass="34324">MQDIIGIDISKDRLDAFRLSDRKHKGFGNDKAGFKNLLRWIGNPEGLRIVYEPTGPYHRAMEEALARAGHALVKVNPRQARRFAEATGTQAKTDRVDAMLLARMGLALDLPPRPVRGELMNELRELHVARLALIKDRTATGNRTDKAVIGLIRRQAKARLAIIEKQLVEIDETIAARIADDPELAGRLDILTSIPGIGAVTACMLLIEMPELGTLEPKQAASLAGLAPFTRRSGKWKGKEMIRGGRATLRSAIFMPALVAIRFNAALKCKYRQLIESGKAPKVAITAVMRKLVLLANALLRDGRKWVDRPA</sequence>
<feature type="domain" description="Transposase IS116/IS110/IS902 C-terminal" evidence="2">
    <location>
        <begin position="189"/>
        <end position="271"/>
    </location>
</feature>
<dbReference type="OrthoDB" id="8261795at2"/>
<dbReference type="GO" id="GO:0004803">
    <property type="term" value="F:transposase activity"/>
    <property type="evidence" value="ECO:0007669"/>
    <property type="project" value="InterPro"/>
</dbReference>
<dbReference type="GO" id="GO:0003677">
    <property type="term" value="F:DNA binding"/>
    <property type="evidence" value="ECO:0007669"/>
    <property type="project" value="InterPro"/>
</dbReference>
<feature type="domain" description="Transposase IS110-like N-terminal" evidence="1">
    <location>
        <begin position="5"/>
        <end position="146"/>
    </location>
</feature>